<dbReference type="Proteomes" id="UP001499852">
    <property type="component" value="Unassembled WGS sequence"/>
</dbReference>
<dbReference type="InterPro" id="IPR013406">
    <property type="entry name" value="CHP02574_addiction_mod"/>
</dbReference>
<dbReference type="EMBL" id="BAABIA010000002">
    <property type="protein sequence ID" value="GAA5136334.1"/>
    <property type="molecule type" value="Genomic_DNA"/>
</dbReference>
<keyword evidence="2" id="KW-1185">Reference proteome</keyword>
<organism evidence="1 2">
    <name type="scientific">Prosthecobacter algae</name>
    <dbReference type="NCBI Taxonomy" id="1144682"/>
    <lineage>
        <taxon>Bacteria</taxon>
        <taxon>Pseudomonadati</taxon>
        <taxon>Verrucomicrobiota</taxon>
        <taxon>Verrucomicrobiia</taxon>
        <taxon>Verrucomicrobiales</taxon>
        <taxon>Verrucomicrobiaceae</taxon>
        <taxon>Prosthecobacter</taxon>
    </lineage>
</organism>
<evidence type="ECO:0000313" key="2">
    <source>
        <dbReference type="Proteomes" id="UP001499852"/>
    </source>
</evidence>
<dbReference type="Pfam" id="PF09720">
    <property type="entry name" value="Unstab_antitox"/>
    <property type="match status" value="1"/>
</dbReference>
<protein>
    <recommendedName>
        <fullName evidence="3">Addiction module component</fullName>
    </recommendedName>
</protein>
<proteinExistence type="predicted"/>
<reference evidence="2" key="1">
    <citation type="journal article" date="2019" name="Int. J. Syst. Evol. Microbiol.">
        <title>The Global Catalogue of Microorganisms (GCM) 10K type strain sequencing project: providing services to taxonomists for standard genome sequencing and annotation.</title>
        <authorList>
            <consortium name="The Broad Institute Genomics Platform"/>
            <consortium name="The Broad Institute Genome Sequencing Center for Infectious Disease"/>
            <person name="Wu L."/>
            <person name="Ma J."/>
        </authorList>
    </citation>
    <scope>NUCLEOTIDE SEQUENCE [LARGE SCALE GENOMIC DNA]</scope>
    <source>
        <strain evidence="2">JCM 18053</strain>
    </source>
</reference>
<accession>A0ABP9P3P4</accession>
<evidence type="ECO:0008006" key="3">
    <source>
        <dbReference type="Google" id="ProtNLM"/>
    </source>
</evidence>
<evidence type="ECO:0000313" key="1">
    <source>
        <dbReference type="EMBL" id="GAA5136334.1"/>
    </source>
</evidence>
<name>A0ABP9P3P4_9BACT</name>
<sequence>MSVATLTETLFALPIAERVAIADRLYASVPEDWQKTVDQAWLEEAEWRAAEMETDSSTELSHEEFLAGIDIHRARQ</sequence>
<comment type="caution">
    <text evidence="1">The sequence shown here is derived from an EMBL/GenBank/DDBJ whole genome shotgun (WGS) entry which is preliminary data.</text>
</comment>
<gene>
    <name evidence="1" type="ORF">GCM10023213_11170</name>
</gene>